<dbReference type="InterPro" id="IPR016024">
    <property type="entry name" value="ARM-type_fold"/>
</dbReference>
<evidence type="ECO:0000256" key="3">
    <source>
        <dbReference type="ARBA" id="ARBA00022694"/>
    </source>
</evidence>
<dbReference type="PANTHER" id="PTHR30002:SF4">
    <property type="entry name" value="EPOXYQUEUOSINE REDUCTASE"/>
    <property type="match status" value="1"/>
</dbReference>
<dbReference type="InterPro" id="IPR013542">
    <property type="entry name" value="QueG_DUF1730"/>
</dbReference>
<dbReference type="Pfam" id="PF08331">
    <property type="entry name" value="QueG_DUF1730"/>
    <property type="match status" value="1"/>
</dbReference>
<keyword evidence="8" id="KW-0411">Iron-sulfur</keyword>
<dbReference type="SUPFAM" id="SSF48371">
    <property type="entry name" value="ARM repeat"/>
    <property type="match status" value="1"/>
</dbReference>
<dbReference type="InterPro" id="IPR017896">
    <property type="entry name" value="4Fe4S_Fe-S-bd"/>
</dbReference>
<evidence type="ECO:0000256" key="8">
    <source>
        <dbReference type="ARBA" id="ARBA00023014"/>
    </source>
</evidence>
<dbReference type="PANTHER" id="PTHR30002">
    <property type="entry name" value="EPOXYQUEUOSINE REDUCTASE"/>
    <property type="match status" value="1"/>
</dbReference>
<evidence type="ECO:0000259" key="9">
    <source>
        <dbReference type="PROSITE" id="PS51379"/>
    </source>
</evidence>
<dbReference type="EMBL" id="AZGA01000020">
    <property type="protein sequence ID" value="KRM34897.1"/>
    <property type="molecule type" value="Genomic_DNA"/>
</dbReference>
<dbReference type="GO" id="GO:0051539">
    <property type="term" value="F:4 iron, 4 sulfur cluster binding"/>
    <property type="evidence" value="ECO:0007669"/>
    <property type="project" value="UniProtKB-KW"/>
</dbReference>
<dbReference type="GO" id="GO:0008616">
    <property type="term" value="P:tRNA queuosine(34) biosynthetic process"/>
    <property type="evidence" value="ECO:0007669"/>
    <property type="project" value="UniProtKB-KW"/>
</dbReference>
<accession>A0A0R1XYI9</accession>
<protein>
    <submittedName>
        <fullName evidence="10">(Fe-S)-binding protein</fullName>
    </submittedName>
</protein>
<organism evidence="10 11">
    <name type="scientific">Agrilactobacillus composti DSM 18527 = JCM 14202</name>
    <dbReference type="NCBI Taxonomy" id="1423734"/>
    <lineage>
        <taxon>Bacteria</taxon>
        <taxon>Bacillati</taxon>
        <taxon>Bacillota</taxon>
        <taxon>Bacilli</taxon>
        <taxon>Lactobacillales</taxon>
        <taxon>Lactobacillaceae</taxon>
        <taxon>Agrilactobacillus</taxon>
    </lineage>
</organism>
<dbReference type="GO" id="GO:0046872">
    <property type="term" value="F:metal ion binding"/>
    <property type="evidence" value="ECO:0007669"/>
    <property type="project" value="UniProtKB-KW"/>
</dbReference>
<reference evidence="10 11" key="1">
    <citation type="journal article" date="2015" name="Genome Announc.">
        <title>Expanding the biotechnology potential of lactobacilli through comparative genomics of 213 strains and associated genera.</title>
        <authorList>
            <person name="Sun Z."/>
            <person name="Harris H.M."/>
            <person name="McCann A."/>
            <person name="Guo C."/>
            <person name="Argimon S."/>
            <person name="Zhang W."/>
            <person name="Yang X."/>
            <person name="Jeffery I.B."/>
            <person name="Cooney J.C."/>
            <person name="Kagawa T.F."/>
            <person name="Liu W."/>
            <person name="Song Y."/>
            <person name="Salvetti E."/>
            <person name="Wrobel A."/>
            <person name="Rasinkangas P."/>
            <person name="Parkhill J."/>
            <person name="Rea M.C."/>
            <person name="O'Sullivan O."/>
            <person name="Ritari J."/>
            <person name="Douillard F.P."/>
            <person name="Paul Ross R."/>
            <person name="Yang R."/>
            <person name="Briner A.E."/>
            <person name="Felis G.E."/>
            <person name="de Vos W.M."/>
            <person name="Barrangou R."/>
            <person name="Klaenhammer T.R."/>
            <person name="Caufield P.W."/>
            <person name="Cui Y."/>
            <person name="Zhang H."/>
            <person name="O'Toole P.W."/>
        </authorList>
    </citation>
    <scope>NUCLEOTIDE SEQUENCE [LARGE SCALE GENOMIC DNA]</scope>
    <source>
        <strain evidence="10 11">DSM 18527</strain>
    </source>
</reference>
<dbReference type="Gene3D" id="1.25.10.10">
    <property type="entry name" value="Leucine-rich Repeat Variant"/>
    <property type="match status" value="1"/>
</dbReference>
<keyword evidence="3" id="KW-0819">tRNA processing</keyword>
<dbReference type="PROSITE" id="PS00198">
    <property type="entry name" value="4FE4S_FER_1"/>
    <property type="match status" value="1"/>
</dbReference>
<gene>
    <name evidence="10" type="ORF">FC83_GL002037</name>
</gene>
<dbReference type="Pfam" id="PF13646">
    <property type="entry name" value="HEAT_2"/>
    <property type="match status" value="1"/>
</dbReference>
<dbReference type="AlphaFoldDB" id="A0A0R1XYI9"/>
<evidence type="ECO:0000256" key="5">
    <source>
        <dbReference type="ARBA" id="ARBA00022785"/>
    </source>
</evidence>
<dbReference type="eggNOG" id="COG1600">
    <property type="taxonomic scope" value="Bacteria"/>
</dbReference>
<comment type="caution">
    <text evidence="10">The sequence shown here is derived from an EMBL/GenBank/DDBJ whole genome shotgun (WGS) entry which is preliminary data.</text>
</comment>
<dbReference type="PROSITE" id="PS51379">
    <property type="entry name" value="4FE4S_FER_2"/>
    <property type="match status" value="1"/>
</dbReference>
<keyword evidence="7" id="KW-0408">Iron</keyword>
<keyword evidence="11" id="KW-1185">Reference proteome</keyword>
<dbReference type="InterPro" id="IPR017900">
    <property type="entry name" value="4Fe4S_Fe_S_CS"/>
</dbReference>
<dbReference type="STRING" id="1423734.FC83_GL002037"/>
<keyword evidence="4" id="KW-0479">Metal-binding</keyword>
<evidence type="ECO:0000313" key="11">
    <source>
        <dbReference type="Proteomes" id="UP000051236"/>
    </source>
</evidence>
<evidence type="ECO:0000256" key="7">
    <source>
        <dbReference type="ARBA" id="ARBA00023004"/>
    </source>
</evidence>
<evidence type="ECO:0000313" key="10">
    <source>
        <dbReference type="EMBL" id="KRM34897.1"/>
    </source>
</evidence>
<evidence type="ECO:0000256" key="4">
    <source>
        <dbReference type="ARBA" id="ARBA00022723"/>
    </source>
</evidence>
<dbReference type="PATRIC" id="fig|1423734.3.peg.2060"/>
<evidence type="ECO:0000256" key="6">
    <source>
        <dbReference type="ARBA" id="ARBA00023002"/>
    </source>
</evidence>
<dbReference type="Pfam" id="PF13484">
    <property type="entry name" value="Fer4_16"/>
    <property type="match status" value="1"/>
</dbReference>
<proteinExistence type="predicted"/>
<dbReference type="SUPFAM" id="SSF46548">
    <property type="entry name" value="alpha-helical ferredoxin"/>
    <property type="match status" value="1"/>
</dbReference>
<keyword evidence="1" id="KW-0004">4Fe-4S</keyword>
<dbReference type="InterPro" id="IPR004453">
    <property type="entry name" value="QueG"/>
</dbReference>
<feature type="domain" description="4Fe-4S ferredoxin-type" evidence="9">
    <location>
        <begin position="198"/>
        <end position="230"/>
    </location>
</feature>
<evidence type="ECO:0000256" key="1">
    <source>
        <dbReference type="ARBA" id="ARBA00022485"/>
    </source>
</evidence>
<dbReference type="Proteomes" id="UP000051236">
    <property type="component" value="Unassembled WGS sequence"/>
</dbReference>
<keyword evidence="2" id="KW-0963">Cytoplasm</keyword>
<dbReference type="InterPro" id="IPR011989">
    <property type="entry name" value="ARM-like"/>
</dbReference>
<dbReference type="GO" id="GO:0052693">
    <property type="term" value="F:epoxyqueuosine reductase activity"/>
    <property type="evidence" value="ECO:0007669"/>
    <property type="project" value="TreeGrafter"/>
</dbReference>
<dbReference type="NCBIfam" id="TIGR00276">
    <property type="entry name" value="tRNA epoxyqueuosine(34) reductase QueG"/>
    <property type="match status" value="1"/>
</dbReference>
<name>A0A0R1XYI9_9LACO</name>
<keyword evidence="5" id="KW-0671">Queuosine biosynthesis</keyword>
<evidence type="ECO:0000256" key="2">
    <source>
        <dbReference type="ARBA" id="ARBA00022490"/>
    </source>
</evidence>
<sequence length="407" mass="44836">MPGGLLLYNGGLEIIGGGTMADKVDLKAQIIAASQRLGIDKIGFTTAADFEDMRPSLVQQKADGHTTGFEHQNLDERLNPSLIFDQPKSIIAIALAYPSRMTDRPKRTKAKRGQFARASWGRDYHFILRDKMAALVAEIEQLVAPDDTIRFKPMVDTGELMDVVVAQRAGLGFIGKNGLLITEEFGSFVYLGEIITNLELAPDTAMACQCGDCRRCVDYCPPQALMGNGQLNGQRCLSYQTQTKDLLAPEFRPLIKNVIYGCDICQLVCPFNKGKNFHRHGAMEPDPEQVMPELQPMLALSNRDFKARFGMMAGSWRGKKPLQRNAIIALANQKDQSALPHLMQVVTADPRPMIRATAAYAIGQITKFHNEATLDFLKQAYDQEVAQTTPAAYLAEFAQAIAAIAAL</sequence>
<keyword evidence="6" id="KW-0560">Oxidoreductase</keyword>